<sequence>MKREDHLPPLLRIPDRIFAVGHEPVGVKVTPYHKPHAIRKILKPLDPEEVDTIRDSPFRKHVETRAVSA</sequence>
<dbReference type="EMBL" id="JAAMPC010000001">
    <property type="protein sequence ID" value="KAG2331239.1"/>
    <property type="molecule type" value="Genomic_DNA"/>
</dbReference>
<proteinExistence type="predicted"/>
<organism evidence="1 2">
    <name type="scientific">Brassica carinata</name>
    <name type="common">Ethiopian mustard</name>
    <name type="synonym">Abyssinian cabbage</name>
    <dbReference type="NCBI Taxonomy" id="52824"/>
    <lineage>
        <taxon>Eukaryota</taxon>
        <taxon>Viridiplantae</taxon>
        <taxon>Streptophyta</taxon>
        <taxon>Embryophyta</taxon>
        <taxon>Tracheophyta</taxon>
        <taxon>Spermatophyta</taxon>
        <taxon>Magnoliopsida</taxon>
        <taxon>eudicotyledons</taxon>
        <taxon>Gunneridae</taxon>
        <taxon>Pentapetalae</taxon>
        <taxon>rosids</taxon>
        <taxon>malvids</taxon>
        <taxon>Brassicales</taxon>
        <taxon>Brassicaceae</taxon>
        <taxon>Brassiceae</taxon>
        <taxon>Brassica</taxon>
    </lineage>
</organism>
<gene>
    <name evidence="1" type="ORF">Bca52824_002419</name>
</gene>
<evidence type="ECO:0000313" key="1">
    <source>
        <dbReference type="EMBL" id="KAG2331239.1"/>
    </source>
</evidence>
<name>A0A8X8BAI9_BRACI</name>
<reference evidence="1 2" key="1">
    <citation type="submission" date="2020-02" db="EMBL/GenBank/DDBJ databases">
        <authorList>
            <person name="Ma Q."/>
            <person name="Huang Y."/>
            <person name="Song X."/>
            <person name="Pei D."/>
        </authorList>
    </citation>
    <scope>NUCLEOTIDE SEQUENCE [LARGE SCALE GENOMIC DNA]</scope>
    <source>
        <strain evidence="1">Sxm20200214</strain>
        <tissue evidence="1">Leaf</tissue>
    </source>
</reference>
<keyword evidence="2" id="KW-1185">Reference proteome</keyword>
<evidence type="ECO:0000313" key="2">
    <source>
        <dbReference type="Proteomes" id="UP000886595"/>
    </source>
</evidence>
<comment type="caution">
    <text evidence="1">The sequence shown here is derived from an EMBL/GenBank/DDBJ whole genome shotgun (WGS) entry which is preliminary data.</text>
</comment>
<dbReference type="AlphaFoldDB" id="A0A8X8BAI9"/>
<accession>A0A8X8BAI9</accession>
<dbReference type="Proteomes" id="UP000886595">
    <property type="component" value="Unassembled WGS sequence"/>
</dbReference>
<protein>
    <submittedName>
        <fullName evidence="1">Uncharacterized protein</fullName>
    </submittedName>
</protein>